<proteinExistence type="predicted"/>
<dbReference type="Proteomes" id="UP001066276">
    <property type="component" value="Chromosome 3_2"/>
</dbReference>
<comment type="caution">
    <text evidence="1">The sequence shown here is derived from an EMBL/GenBank/DDBJ whole genome shotgun (WGS) entry which is preliminary data.</text>
</comment>
<name>A0AAV7TT72_PLEWA</name>
<dbReference type="EMBL" id="JANPWB010000006">
    <property type="protein sequence ID" value="KAJ1178862.1"/>
    <property type="molecule type" value="Genomic_DNA"/>
</dbReference>
<dbReference type="AlphaFoldDB" id="A0AAV7TT72"/>
<sequence>MGMCIVMVVLHGANCDFCSLRHAKREELESKRDSVVTDLNLIRDEQHTLKERVKLTERMLDDFQPTKEELKGQIKKFSE</sequence>
<keyword evidence="2" id="KW-1185">Reference proteome</keyword>
<protein>
    <submittedName>
        <fullName evidence="1">Uncharacterized protein</fullName>
    </submittedName>
</protein>
<evidence type="ECO:0000313" key="1">
    <source>
        <dbReference type="EMBL" id="KAJ1178862.1"/>
    </source>
</evidence>
<organism evidence="1 2">
    <name type="scientific">Pleurodeles waltl</name>
    <name type="common">Iberian ribbed newt</name>
    <dbReference type="NCBI Taxonomy" id="8319"/>
    <lineage>
        <taxon>Eukaryota</taxon>
        <taxon>Metazoa</taxon>
        <taxon>Chordata</taxon>
        <taxon>Craniata</taxon>
        <taxon>Vertebrata</taxon>
        <taxon>Euteleostomi</taxon>
        <taxon>Amphibia</taxon>
        <taxon>Batrachia</taxon>
        <taxon>Caudata</taxon>
        <taxon>Salamandroidea</taxon>
        <taxon>Salamandridae</taxon>
        <taxon>Pleurodelinae</taxon>
        <taxon>Pleurodeles</taxon>
    </lineage>
</organism>
<accession>A0AAV7TT72</accession>
<reference evidence="1" key="1">
    <citation type="journal article" date="2022" name="bioRxiv">
        <title>Sequencing and chromosome-scale assembly of the giantPleurodeles waltlgenome.</title>
        <authorList>
            <person name="Brown T."/>
            <person name="Elewa A."/>
            <person name="Iarovenko S."/>
            <person name="Subramanian E."/>
            <person name="Araus A.J."/>
            <person name="Petzold A."/>
            <person name="Susuki M."/>
            <person name="Suzuki K.-i.T."/>
            <person name="Hayashi T."/>
            <person name="Toyoda A."/>
            <person name="Oliveira C."/>
            <person name="Osipova E."/>
            <person name="Leigh N.D."/>
            <person name="Simon A."/>
            <person name="Yun M.H."/>
        </authorList>
    </citation>
    <scope>NUCLEOTIDE SEQUENCE</scope>
    <source>
        <strain evidence="1">20211129_DDA</strain>
        <tissue evidence="1">Liver</tissue>
    </source>
</reference>
<evidence type="ECO:0000313" key="2">
    <source>
        <dbReference type="Proteomes" id="UP001066276"/>
    </source>
</evidence>
<gene>
    <name evidence="1" type="ORF">NDU88_004104</name>
</gene>